<sequence length="129" mass="14670">MEWPSCLWLPFQEITPQPNFPSSARVRTLTGRKRSLRQPAGLEGEKKYSNETSNMAYSTYAPMGTSPGFLLEIKCSYGSQTALARLTTSHLKCLFYDSGRNIHPTCKRCLGHQLHRIPFWDALDFLRGT</sequence>
<dbReference type="Proteomes" id="UP000887159">
    <property type="component" value="Unassembled WGS sequence"/>
</dbReference>
<protein>
    <submittedName>
        <fullName evidence="1">Uncharacterized protein</fullName>
    </submittedName>
</protein>
<gene>
    <name evidence="1" type="ORF">TNCV_4471291</name>
</gene>
<keyword evidence="2" id="KW-1185">Reference proteome</keyword>
<dbReference type="EMBL" id="BMAU01021304">
    <property type="protein sequence ID" value="GFY11143.1"/>
    <property type="molecule type" value="Genomic_DNA"/>
</dbReference>
<reference evidence="1" key="1">
    <citation type="submission" date="2020-08" db="EMBL/GenBank/DDBJ databases">
        <title>Multicomponent nature underlies the extraordinary mechanical properties of spider dragline silk.</title>
        <authorList>
            <person name="Kono N."/>
            <person name="Nakamura H."/>
            <person name="Mori M."/>
            <person name="Yoshida Y."/>
            <person name="Ohtoshi R."/>
            <person name="Malay A.D."/>
            <person name="Moran D.A.P."/>
            <person name="Tomita M."/>
            <person name="Numata K."/>
            <person name="Arakawa K."/>
        </authorList>
    </citation>
    <scope>NUCLEOTIDE SEQUENCE</scope>
</reference>
<evidence type="ECO:0000313" key="2">
    <source>
        <dbReference type="Proteomes" id="UP000887159"/>
    </source>
</evidence>
<proteinExistence type="predicted"/>
<dbReference type="AlphaFoldDB" id="A0A8X6SGR2"/>
<name>A0A8X6SGR2_TRICX</name>
<accession>A0A8X6SGR2</accession>
<comment type="caution">
    <text evidence="1">The sequence shown here is derived from an EMBL/GenBank/DDBJ whole genome shotgun (WGS) entry which is preliminary data.</text>
</comment>
<evidence type="ECO:0000313" key="1">
    <source>
        <dbReference type="EMBL" id="GFY11143.1"/>
    </source>
</evidence>
<organism evidence="1 2">
    <name type="scientific">Trichonephila clavipes</name>
    <name type="common">Golden silk orbweaver</name>
    <name type="synonym">Nephila clavipes</name>
    <dbReference type="NCBI Taxonomy" id="2585209"/>
    <lineage>
        <taxon>Eukaryota</taxon>
        <taxon>Metazoa</taxon>
        <taxon>Ecdysozoa</taxon>
        <taxon>Arthropoda</taxon>
        <taxon>Chelicerata</taxon>
        <taxon>Arachnida</taxon>
        <taxon>Araneae</taxon>
        <taxon>Araneomorphae</taxon>
        <taxon>Entelegynae</taxon>
        <taxon>Araneoidea</taxon>
        <taxon>Nephilidae</taxon>
        <taxon>Trichonephila</taxon>
    </lineage>
</organism>